<comment type="caution">
    <text evidence="2">The sequence shown here is derived from an EMBL/GenBank/DDBJ whole genome shotgun (WGS) entry which is preliminary data.</text>
</comment>
<accession>A0A9P5PVL0</accession>
<dbReference type="EMBL" id="JADNRY010000056">
    <property type="protein sequence ID" value="KAF9068875.1"/>
    <property type="molecule type" value="Genomic_DNA"/>
</dbReference>
<evidence type="ECO:0000256" key="1">
    <source>
        <dbReference type="SAM" id="MobiDB-lite"/>
    </source>
</evidence>
<keyword evidence="3" id="KW-1185">Reference proteome</keyword>
<protein>
    <submittedName>
        <fullName evidence="2">Uncharacterized protein</fullName>
    </submittedName>
</protein>
<name>A0A9P5PVL0_9AGAR</name>
<feature type="region of interest" description="Disordered" evidence="1">
    <location>
        <begin position="50"/>
        <end position="73"/>
    </location>
</feature>
<reference evidence="2" key="1">
    <citation type="submission" date="2020-11" db="EMBL/GenBank/DDBJ databases">
        <authorList>
            <consortium name="DOE Joint Genome Institute"/>
            <person name="Ahrendt S."/>
            <person name="Riley R."/>
            <person name="Andreopoulos W."/>
            <person name="Labutti K."/>
            <person name="Pangilinan J."/>
            <person name="Ruiz-Duenas F.J."/>
            <person name="Barrasa J.M."/>
            <person name="Sanchez-Garcia M."/>
            <person name="Camarero S."/>
            <person name="Miyauchi S."/>
            <person name="Serrano A."/>
            <person name="Linde D."/>
            <person name="Babiker R."/>
            <person name="Drula E."/>
            <person name="Ayuso-Fernandez I."/>
            <person name="Pacheco R."/>
            <person name="Padilla G."/>
            <person name="Ferreira P."/>
            <person name="Barriuso J."/>
            <person name="Kellner H."/>
            <person name="Castanera R."/>
            <person name="Alfaro M."/>
            <person name="Ramirez L."/>
            <person name="Pisabarro A.G."/>
            <person name="Kuo A."/>
            <person name="Tritt A."/>
            <person name="Lipzen A."/>
            <person name="He G."/>
            <person name="Yan M."/>
            <person name="Ng V."/>
            <person name="Cullen D."/>
            <person name="Martin F."/>
            <person name="Rosso M.-N."/>
            <person name="Henrissat B."/>
            <person name="Hibbett D."/>
            <person name="Martinez A.T."/>
            <person name="Grigoriev I.V."/>
        </authorList>
    </citation>
    <scope>NUCLEOTIDE SEQUENCE</scope>
    <source>
        <strain evidence="2">AH 40177</strain>
    </source>
</reference>
<gene>
    <name evidence="2" type="ORF">BDP27DRAFT_1326416</name>
</gene>
<proteinExistence type="predicted"/>
<evidence type="ECO:0000313" key="2">
    <source>
        <dbReference type="EMBL" id="KAF9068875.1"/>
    </source>
</evidence>
<dbReference type="Proteomes" id="UP000772434">
    <property type="component" value="Unassembled WGS sequence"/>
</dbReference>
<organism evidence="2 3">
    <name type="scientific">Rhodocollybia butyracea</name>
    <dbReference type="NCBI Taxonomy" id="206335"/>
    <lineage>
        <taxon>Eukaryota</taxon>
        <taxon>Fungi</taxon>
        <taxon>Dikarya</taxon>
        <taxon>Basidiomycota</taxon>
        <taxon>Agaricomycotina</taxon>
        <taxon>Agaricomycetes</taxon>
        <taxon>Agaricomycetidae</taxon>
        <taxon>Agaricales</taxon>
        <taxon>Marasmiineae</taxon>
        <taxon>Omphalotaceae</taxon>
        <taxon>Rhodocollybia</taxon>
    </lineage>
</organism>
<sequence length="73" mass="7869">MFTPVTAVCEVSISRLHQDLRLSGFVKPPKGRASISSPSGYSVETCALKSEGSQHPRPNPLVNSPHRSIILAK</sequence>
<dbReference type="AlphaFoldDB" id="A0A9P5PVL0"/>
<evidence type="ECO:0000313" key="3">
    <source>
        <dbReference type="Proteomes" id="UP000772434"/>
    </source>
</evidence>